<keyword evidence="2" id="KW-1185">Reference proteome</keyword>
<evidence type="ECO:0000313" key="1">
    <source>
        <dbReference type="EMBL" id="GGI16161.1"/>
    </source>
</evidence>
<dbReference type="PANTHER" id="PTHR33558:SF1">
    <property type="entry name" value="GLUTAREDOXIN-LIKE PROTEIN C5ORF63 HOMOLOG"/>
    <property type="match status" value="1"/>
</dbReference>
<protein>
    <recommendedName>
        <fullName evidence="3">Glutaredoxin</fullName>
    </recommendedName>
</protein>
<comment type="caution">
    <text evidence="1">The sequence shown here is derived from an EMBL/GenBank/DDBJ whole genome shotgun (WGS) entry which is preliminary data.</text>
</comment>
<dbReference type="Proteomes" id="UP000626244">
    <property type="component" value="Unassembled WGS sequence"/>
</dbReference>
<evidence type="ECO:0000313" key="2">
    <source>
        <dbReference type="Proteomes" id="UP000626244"/>
    </source>
</evidence>
<proteinExistence type="predicted"/>
<dbReference type="SUPFAM" id="SSF52833">
    <property type="entry name" value="Thioredoxin-like"/>
    <property type="match status" value="1"/>
</dbReference>
<dbReference type="AlphaFoldDB" id="A0A8J3F3Y7"/>
<gene>
    <name evidence="1" type="ORF">GCM10007380_31580</name>
</gene>
<sequence>MAIKLTFFTKENCGLCNEAKEIIESLRLEHEIEVTEIDIYSYDELLEKYQLMIPVIQINGQTIAYGKIHKNDILNAIK</sequence>
<dbReference type="PANTHER" id="PTHR33558">
    <property type="entry name" value="GLUTAREDOXIN-LIKE PROTEIN C5ORF63 HOMOLOG"/>
    <property type="match status" value="1"/>
</dbReference>
<dbReference type="InterPro" id="IPR036249">
    <property type="entry name" value="Thioredoxin-like_sf"/>
</dbReference>
<dbReference type="EMBL" id="BMHB01000002">
    <property type="protein sequence ID" value="GGI16161.1"/>
    <property type="molecule type" value="Genomic_DNA"/>
</dbReference>
<dbReference type="InterPro" id="IPR052565">
    <property type="entry name" value="Glutaredoxin-like_YDR286C"/>
</dbReference>
<reference evidence="2" key="1">
    <citation type="journal article" date="2019" name="Int. J. Syst. Evol. Microbiol.">
        <title>The Global Catalogue of Microorganisms (GCM) 10K type strain sequencing project: providing services to taxonomists for standard genome sequencing and annotation.</title>
        <authorList>
            <consortium name="The Broad Institute Genomics Platform"/>
            <consortium name="The Broad Institute Genome Sequencing Center for Infectious Disease"/>
            <person name="Wu L."/>
            <person name="Ma J."/>
        </authorList>
    </citation>
    <scope>NUCLEOTIDE SEQUENCE [LARGE SCALE GENOMIC DNA]</scope>
    <source>
        <strain evidence="2">CGMCC 1.14993</strain>
    </source>
</reference>
<dbReference type="RefSeq" id="WP_235821498.1">
    <property type="nucleotide sequence ID" value="NZ_BMHB01000002.1"/>
</dbReference>
<dbReference type="Pfam" id="PF05768">
    <property type="entry name" value="Glrx-like"/>
    <property type="match status" value="1"/>
</dbReference>
<organism evidence="1 2">
    <name type="scientific">Gottfriedia solisilvae</name>
    <dbReference type="NCBI Taxonomy" id="1516104"/>
    <lineage>
        <taxon>Bacteria</taxon>
        <taxon>Bacillati</taxon>
        <taxon>Bacillota</taxon>
        <taxon>Bacilli</taxon>
        <taxon>Bacillales</taxon>
        <taxon>Bacillaceae</taxon>
        <taxon>Gottfriedia</taxon>
    </lineage>
</organism>
<name>A0A8J3F3Y7_9BACI</name>
<accession>A0A8J3F3Y7</accession>
<dbReference type="Gene3D" id="3.40.30.10">
    <property type="entry name" value="Glutaredoxin"/>
    <property type="match status" value="1"/>
</dbReference>
<dbReference type="InterPro" id="IPR008554">
    <property type="entry name" value="Glutaredoxin-like"/>
</dbReference>
<evidence type="ECO:0008006" key="3">
    <source>
        <dbReference type="Google" id="ProtNLM"/>
    </source>
</evidence>